<evidence type="ECO:0000313" key="2">
    <source>
        <dbReference type="EMBL" id="TPX35701.1"/>
    </source>
</evidence>
<evidence type="ECO:0000256" key="1">
    <source>
        <dbReference type="SAM" id="MobiDB-lite"/>
    </source>
</evidence>
<feature type="region of interest" description="Disordered" evidence="1">
    <location>
        <begin position="256"/>
        <end position="296"/>
    </location>
</feature>
<keyword evidence="3" id="KW-1185">Reference proteome</keyword>
<gene>
    <name evidence="2" type="ORF">SmJEL517_g01861</name>
</gene>
<comment type="caution">
    <text evidence="2">The sequence shown here is derived from an EMBL/GenBank/DDBJ whole genome shotgun (WGS) entry which is preliminary data.</text>
</comment>
<proteinExistence type="predicted"/>
<dbReference type="RefSeq" id="XP_031026133.1">
    <property type="nucleotide sequence ID" value="XM_031167789.1"/>
</dbReference>
<accession>A0A507C859</accession>
<dbReference type="AlphaFoldDB" id="A0A507C859"/>
<feature type="compositionally biased region" description="Basic and acidic residues" evidence="1">
    <location>
        <begin position="268"/>
        <end position="281"/>
    </location>
</feature>
<organism evidence="2 3">
    <name type="scientific">Synchytrium microbalum</name>
    <dbReference type="NCBI Taxonomy" id="1806994"/>
    <lineage>
        <taxon>Eukaryota</taxon>
        <taxon>Fungi</taxon>
        <taxon>Fungi incertae sedis</taxon>
        <taxon>Chytridiomycota</taxon>
        <taxon>Chytridiomycota incertae sedis</taxon>
        <taxon>Chytridiomycetes</taxon>
        <taxon>Synchytriales</taxon>
        <taxon>Synchytriaceae</taxon>
        <taxon>Synchytrium</taxon>
    </lineage>
</organism>
<evidence type="ECO:0000313" key="3">
    <source>
        <dbReference type="Proteomes" id="UP000319731"/>
    </source>
</evidence>
<dbReference type="EMBL" id="QEAO01000007">
    <property type="protein sequence ID" value="TPX35701.1"/>
    <property type="molecule type" value="Genomic_DNA"/>
</dbReference>
<protein>
    <submittedName>
        <fullName evidence="2">Uncharacterized protein</fullName>
    </submittedName>
</protein>
<feature type="region of interest" description="Disordered" evidence="1">
    <location>
        <begin position="168"/>
        <end position="203"/>
    </location>
</feature>
<dbReference type="GeneID" id="42003086"/>
<reference evidence="2 3" key="1">
    <citation type="journal article" date="2019" name="Sci. Rep.">
        <title>Comparative genomics of chytrid fungi reveal insights into the obligate biotrophic and pathogenic lifestyle of Synchytrium endobioticum.</title>
        <authorList>
            <person name="van de Vossenberg B.T.L.H."/>
            <person name="Warris S."/>
            <person name="Nguyen H.D.T."/>
            <person name="van Gent-Pelzer M.P.E."/>
            <person name="Joly D.L."/>
            <person name="van de Geest H.C."/>
            <person name="Bonants P.J.M."/>
            <person name="Smith D.S."/>
            <person name="Levesque C.A."/>
            <person name="van der Lee T.A.J."/>
        </authorList>
    </citation>
    <scope>NUCLEOTIDE SEQUENCE [LARGE SCALE GENOMIC DNA]</scope>
    <source>
        <strain evidence="2 3">JEL517</strain>
    </source>
</reference>
<sequence>MVVAEKPIPPRKAGPGLVKSIFSEPQDAEKKRIVARKELMYYEKLQREEKEQSKKSERTRDVELRNMADSVWAFGKVRAGNGKAAPLEILEYRDRESQKKKEYAKQIVKQLQQNEEYRQHTHKADSVQPTTEWLKPAIESYVDGRPPKFKVKPQSASSGEERVDIISGRILPAHHHQEFRRTKRANRDGSNIPGREERPLVGSHPTQMESKQLFQPILQAHLLSLRAQPAPVNSLPIGNSYKTISNDVYAPRQTTDVVPRRPSGLSMKLHDPDHDDPKEPGYFHFGRPGNGAPVMFKRNDDSLEIDPRLRAVKEPHVK</sequence>
<name>A0A507C859_9FUNG</name>
<dbReference type="Proteomes" id="UP000319731">
    <property type="component" value="Unassembled WGS sequence"/>
</dbReference>
<dbReference type="OrthoDB" id="2152438at2759"/>